<dbReference type="AlphaFoldDB" id="A0AAE0DU54"/>
<dbReference type="EMBL" id="JANJYJ010000009">
    <property type="protein sequence ID" value="KAK3188471.1"/>
    <property type="molecule type" value="Genomic_DNA"/>
</dbReference>
<gene>
    <name evidence="1" type="ORF">Dsin_028032</name>
</gene>
<name>A0AAE0DU54_9ROSI</name>
<accession>A0AAE0DU54</accession>
<dbReference type="Gene3D" id="1.10.630.10">
    <property type="entry name" value="Cytochrome P450"/>
    <property type="match status" value="1"/>
</dbReference>
<evidence type="ECO:0000313" key="1">
    <source>
        <dbReference type="EMBL" id="KAK3188471.1"/>
    </source>
</evidence>
<dbReference type="GO" id="GO:0005506">
    <property type="term" value="F:iron ion binding"/>
    <property type="evidence" value="ECO:0007669"/>
    <property type="project" value="InterPro"/>
</dbReference>
<protein>
    <submittedName>
        <fullName evidence="1">Uncharacterized protein</fullName>
    </submittedName>
</protein>
<dbReference type="GO" id="GO:0004497">
    <property type="term" value="F:monooxygenase activity"/>
    <property type="evidence" value="ECO:0007669"/>
    <property type="project" value="InterPro"/>
</dbReference>
<organism evidence="1 2">
    <name type="scientific">Dipteronia sinensis</name>
    <dbReference type="NCBI Taxonomy" id="43782"/>
    <lineage>
        <taxon>Eukaryota</taxon>
        <taxon>Viridiplantae</taxon>
        <taxon>Streptophyta</taxon>
        <taxon>Embryophyta</taxon>
        <taxon>Tracheophyta</taxon>
        <taxon>Spermatophyta</taxon>
        <taxon>Magnoliopsida</taxon>
        <taxon>eudicotyledons</taxon>
        <taxon>Gunneridae</taxon>
        <taxon>Pentapetalae</taxon>
        <taxon>rosids</taxon>
        <taxon>malvids</taxon>
        <taxon>Sapindales</taxon>
        <taxon>Sapindaceae</taxon>
        <taxon>Hippocastanoideae</taxon>
        <taxon>Acereae</taxon>
        <taxon>Dipteronia</taxon>
    </lineage>
</organism>
<comment type="caution">
    <text evidence="1">The sequence shown here is derived from an EMBL/GenBank/DDBJ whole genome shotgun (WGS) entry which is preliminary data.</text>
</comment>
<reference evidence="1" key="1">
    <citation type="journal article" date="2023" name="Plant J.">
        <title>Genome sequences and population genomics provide insights into the demographic history, inbreeding, and mutation load of two 'living fossil' tree species of Dipteronia.</title>
        <authorList>
            <person name="Feng Y."/>
            <person name="Comes H.P."/>
            <person name="Chen J."/>
            <person name="Zhu S."/>
            <person name="Lu R."/>
            <person name="Zhang X."/>
            <person name="Li P."/>
            <person name="Qiu J."/>
            <person name="Olsen K.M."/>
            <person name="Qiu Y."/>
        </authorList>
    </citation>
    <scope>NUCLEOTIDE SEQUENCE</scope>
    <source>
        <strain evidence="1">NBL</strain>
    </source>
</reference>
<sequence>MVGNLPDMFRNKPTFRWIHKLMKEMNTDIACIRLGNVHVISVTCPEISREILRKHDVVFVSRQMSMSTEMTTRGYLTTAHCTLWRTMEENKENSHYRGGSPVKHQWFYEKRIEEADYLVHYVYNQIIFGGLVNVRVAA</sequence>
<evidence type="ECO:0000313" key="2">
    <source>
        <dbReference type="Proteomes" id="UP001281410"/>
    </source>
</evidence>
<dbReference type="SUPFAM" id="SSF48264">
    <property type="entry name" value="Cytochrome P450"/>
    <property type="match status" value="1"/>
</dbReference>
<proteinExistence type="predicted"/>
<dbReference type="InterPro" id="IPR036396">
    <property type="entry name" value="Cyt_P450_sf"/>
</dbReference>
<keyword evidence="2" id="KW-1185">Reference proteome</keyword>
<dbReference type="GO" id="GO:0016705">
    <property type="term" value="F:oxidoreductase activity, acting on paired donors, with incorporation or reduction of molecular oxygen"/>
    <property type="evidence" value="ECO:0007669"/>
    <property type="project" value="InterPro"/>
</dbReference>
<dbReference type="Proteomes" id="UP001281410">
    <property type="component" value="Unassembled WGS sequence"/>
</dbReference>
<dbReference type="GO" id="GO:0020037">
    <property type="term" value="F:heme binding"/>
    <property type="evidence" value="ECO:0007669"/>
    <property type="project" value="InterPro"/>
</dbReference>